<comment type="caution">
    <text evidence="1">The sequence shown here is derived from an EMBL/GenBank/DDBJ whole genome shotgun (WGS) entry which is preliminary data.</text>
</comment>
<dbReference type="EMBL" id="JAJADR010000001">
    <property type="protein sequence ID" value="MCB2406434.1"/>
    <property type="molecule type" value="Genomic_DNA"/>
</dbReference>
<name>A0ABS8ALX5_9BACT</name>
<organism evidence="1 2">
    <name type="scientific">Hymenobacter lucidus</name>
    <dbReference type="NCBI Taxonomy" id="2880930"/>
    <lineage>
        <taxon>Bacteria</taxon>
        <taxon>Pseudomonadati</taxon>
        <taxon>Bacteroidota</taxon>
        <taxon>Cytophagia</taxon>
        <taxon>Cytophagales</taxon>
        <taxon>Hymenobacteraceae</taxon>
        <taxon>Hymenobacter</taxon>
    </lineage>
</organism>
<gene>
    <name evidence="1" type="ORF">LGH74_00460</name>
</gene>
<accession>A0ABS8ALX5</accession>
<reference evidence="1" key="1">
    <citation type="submission" date="2021-10" db="EMBL/GenBank/DDBJ databases">
        <authorList>
            <person name="Dean J.D."/>
            <person name="Kim M.K."/>
            <person name="Newey C.N."/>
            <person name="Stoker T.S."/>
            <person name="Thompson D.W."/>
            <person name="Grose J.H."/>
        </authorList>
    </citation>
    <scope>NUCLEOTIDE SEQUENCE</scope>
    <source>
        <strain evidence="1">BT178</strain>
    </source>
</reference>
<evidence type="ECO:0000313" key="1">
    <source>
        <dbReference type="EMBL" id="MCB2406434.1"/>
    </source>
</evidence>
<sequence>MESLLPLFFYTLMLWFYRMGEGKDLWGNLRPTVDDQWRATTGRTIRRVVIIIVAAYSALLLLQLRS</sequence>
<keyword evidence="2" id="KW-1185">Reference proteome</keyword>
<dbReference type="RefSeq" id="WP_226170293.1">
    <property type="nucleotide sequence ID" value="NZ_JAJADR010000001.1"/>
</dbReference>
<evidence type="ECO:0000313" key="2">
    <source>
        <dbReference type="Proteomes" id="UP001165296"/>
    </source>
</evidence>
<protein>
    <submittedName>
        <fullName evidence="1">Uncharacterized protein</fullName>
    </submittedName>
</protein>
<dbReference type="Proteomes" id="UP001165296">
    <property type="component" value="Unassembled WGS sequence"/>
</dbReference>
<proteinExistence type="predicted"/>